<dbReference type="GO" id="GO:1904659">
    <property type="term" value="P:D-glucose transmembrane transport"/>
    <property type="evidence" value="ECO:0007669"/>
    <property type="project" value="InterPro"/>
</dbReference>
<dbReference type="GO" id="GO:0005886">
    <property type="term" value="C:plasma membrane"/>
    <property type="evidence" value="ECO:0007669"/>
    <property type="project" value="UniProtKB-SubCell"/>
</dbReference>
<feature type="transmembrane region" description="Helical" evidence="11">
    <location>
        <begin position="59"/>
        <end position="80"/>
    </location>
</feature>
<evidence type="ECO:0000313" key="13">
    <source>
        <dbReference type="Proteomes" id="UP001139028"/>
    </source>
</evidence>
<keyword evidence="4" id="KW-0813">Transport</keyword>
<feature type="transmembrane region" description="Helical" evidence="11">
    <location>
        <begin position="20"/>
        <end position="39"/>
    </location>
</feature>
<feature type="transmembrane region" description="Helical" evidence="11">
    <location>
        <begin position="291"/>
        <end position="310"/>
    </location>
</feature>
<dbReference type="GO" id="GO:0005354">
    <property type="term" value="F:galactose transmembrane transporter activity"/>
    <property type="evidence" value="ECO:0007669"/>
    <property type="project" value="InterPro"/>
</dbReference>
<evidence type="ECO:0000313" key="12">
    <source>
        <dbReference type="EMBL" id="MCO1334599.1"/>
    </source>
</evidence>
<keyword evidence="5" id="KW-1003">Cell membrane</keyword>
<comment type="caution">
    <text evidence="12">The sequence shown here is derived from an EMBL/GenBank/DDBJ whole genome shotgun (WGS) entry which is preliminary data.</text>
</comment>
<sequence>MAKYNTGAQDQMSVGTVPRYINLIALTSLFLIWGFITGLNDVLVPHLKNVFELSYTKAVLVQFYFFAAYFLVSVPAGMLLRRVGYQLGLVLGLLVACAGCLVFIPAARLQIYEVFLLGLFVLASGITLLQVSANPYVIALGSARTAPSRLNLTQAFNSLGTTLAPVIGGAVFFAGLTLSVDPDTAASLFEFRAREAALVETPYFWLAVLLLVMVAFFSWIRLPAIPEHQQRSSVEGDVFSLWRFPRLTLGAVGIFAYVGAEVAIGSFLVSFFGEPSVARMTPFEASKYVSYYWGGAMIGRFAGAFLLRFVSAGKVLAVCGLGSVVLIAVAMMSSGAMAVWSIVAVGLCNSIMFPTIFSLALRGLGRYTSQGSGILCMAIVGGAVIPLFQGMLADSAGIQYSFLVPLICYCYIIYYGAFSRTLRGNAAE</sequence>
<keyword evidence="13" id="KW-1185">Reference proteome</keyword>
<evidence type="ECO:0000256" key="11">
    <source>
        <dbReference type="SAM" id="Phobius"/>
    </source>
</evidence>
<organism evidence="12 13">
    <name type="scientific">Microbulbifer okhotskensis</name>
    <dbReference type="NCBI Taxonomy" id="2926617"/>
    <lineage>
        <taxon>Bacteria</taxon>
        <taxon>Pseudomonadati</taxon>
        <taxon>Pseudomonadota</taxon>
        <taxon>Gammaproteobacteria</taxon>
        <taxon>Cellvibrionales</taxon>
        <taxon>Microbulbiferaceae</taxon>
        <taxon>Microbulbifer</taxon>
    </lineage>
</organism>
<dbReference type="AlphaFoldDB" id="A0A9X2EMV6"/>
<evidence type="ECO:0000256" key="8">
    <source>
        <dbReference type="ARBA" id="ARBA00022692"/>
    </source>
</evidence>
<dbReference type="PANTHER" id="PTHR43702">
    <property type="entry name" value="L-FUCOSE-PROTON SYMPORTER"/>
    <property type="match status" value="1"/>
</dbReference>
<evidence type="ECO:0000256" key="10">
    <source>
        <dbReference type="ARBA" id="ARBA00023136"/>
    </source>
</evidence>
<reference evidence="12" key="1">
    <citation type="journal article" date="2022" name="Arch. Microbiol.">
        <title>Microbulbifer okhotskensis sp. nov., isolated from a deep bottom sediment of the Okhotsk Sea.</title>
        <authorList>
            <person name="Romanenko L."/>
            <person name="Kurilenko V."/>
            <person name="Otstavnykh N."/>
            <person name="Velansky P."/>
            <person name="Isaeva M."/>
            <person name="Mikhailov V."/>
        </authorList>
    </citation>
    <scope>NUCLEOTIDE SEQUENCE</scope>
    <source>
        <strain evidence="12">OS29</strain>
    </source>
</reference>
<dbReference type="Gene3D" id="1.20.1250.20">
    <property type="entry name" value="MFS general substrate transporter like domains"/>
    <property type="match status" value="2"/>
</dbReference>
<keyword evidence="9 11" id="KW-1133">Transmembrane helix</keyword>
<feature type="transmembrane region" description="Helical" evidence="11">
    <location>
        <begin position="338"/>
        <end position="361"/>
    </location>
</feature>
<protein>
    <submittedName>
        <fullName evidence="12">Sugar MFS transporter</fullName>
    </submittedName>
</protein>
<evidence type="ECO:0000256" key="4">
    <source>
        <dbReference type="ARBA" id="ARBA00022448"/>
    </source>
</evidence>
<evidence type="ECO:0000256" key="2">
    <source>
        <dbReference type="ARBA" id="ARBA00004429"/>
    </source>
</evidence>
<feature type="transmembrane region" description="Helical" evidence="11">
    <location>
        <begin position="114"/>
        <end position="138"/>
    </location>
</feature>
<dbReference type="InterPro" id="IPR011701">
    <property type="entry name" value="MFS"/>
</dbReference>
<dbReference type="GO" id="GO:0055056">
    <property type="term" value="F:D-glucose transmembrane transporter activity"/>
    <property type="evidence" value="ECO:0007669"/>
    <property type="project" value="InterPro"/>
</dbReference>
<evidence type="ECO:0000256" key="1">
    <source>
        <dbReference type="ARBA" id="ARBA00003321"/>
    </source>
</evidence>
<dbReference type="SUPFAM" id="SSF103473">
    <property type="entry name" value="MFS general substrate transporter"/>
    <property type="match status" value="1"/>
</dbReference>
<keyword evidence="10 11" id="KW-0472">Membrane</keyword>
<dbReference type="EMBL" id="JALBWM010000032">
    <property type="protein sequence ID" value="MCO1334599.1"/>
    <property type="molecule type" value="Genomic_DNA"/>
</dbReference>
<name>A0A9X2EMV6_9GAMM</name>
<feature type="transmembrane region" description="Helical" evidence="11">
    <location>
        <begin position="87"/>
        <end position="108"/>
    </location>
</feature>
<keyword evidence="6" id="KW-0997">Cell inner membrane</keyword>
<dbReference type="CDD" id="cd17394">
    <property type="entry name" value="MFS_FucP_like"/>
    <property type="match status" value="1"/>
</dbReference>
<feature type="transmembrane region" description="Helical" evidence="11">
    <location>
        <begin position="315"/>
        <end position="332"/>
    </location>
</feature>
<evidence type="ECO:0000256" key="6">
    <source>
        <dbReference type="ARBA" id="ARBA00022519"/>
    </source>
</evidence>
<comment type="function">
    <text evidence="1">Intake of glucose and galactose.</text>
</comment>
<evidence type="ECO:0000256" key="9">
    <source>
        <dbReference type="ARBA" id="ARBA00022989"/>
    </source>
</evidence>
<feature type="transmembrane region" description="Helical" evidence="11">
    <location>
        <begin position="398"/>
        <end position="418"/>
    </location>
</feature>
<comment type="subcellular location">
    <subcellularLocation>
        <location evidence="2">Cell inner membrane</location>
        <topology evidence="2">Multi-pass membrane protein</topology>
    </subcellularLocation>
</comment>
<dbReference type="Pfam" id="PF07690">
    <property type="entry name" value="MFS_1"/>
    <property type="match status" value="1"/>
</dbReference>
<proteinExistence type="inferred from homology"/>
<keyword evidence="7" id="KW-0762">Sugar transport</keyword>
<evidence type="ECO:0000256" key="5">
    <source>
        <dbReference type="ARBA" id="ARBA00022475"/>
    </source>
</evidence>
<dbReference type="Proteomes" id="UP001139028">
    <property type="component" value="Unassembled WGS sequence"/>
</dbReference>
<feature type="transmembrane region" description="Helical" evidence="11">
    <location>
        <begin position="159"/>
        <end position="180"/>
    </location>
</feature>
<feature type="transmembrane region" description="Helical" evidence="11">
    <location>
        <begin position="203"/>
        <end position="222"/>
    </location>
</feature>
<dbReference type="RefSeq" id="WP_252466176.1">
    <property type="nucleotide sequence ID" value="NZ_JALBWM010000032.1"/>
</dbReference>
<evidence type="ECO:0000256" key="3">
    <source>
        <dbReference type="ARBA" id="ARBA00009120"/>
    </source>
</evidence>
<dbReference type="PANTHER" id="PTHR43702:SF3">
    <property type="entry name" value="PROTEIN TSGA"/>
    <property type="match status" value="1"/>
</dbReference>
<keyword evidence="8 11" id="KW-0812">Transmembrane</keyword>
<gene>
    <name evidence="12" type="ORF">MO867_09635</name>
</gene>
<dbReference type="InterPro" id="IPR036259">
    <property type="entry name" value="MFS_trans_sf"/>
</dbReference>
<evidence type="ECO:0000256" key="7">
    <source>
        <dbReference type="ARBA" id="ARBA00022597"/>
    </source>
</evidence>
<dbReference type="NCBIfam" id="TIGR01272">
    <property type="entry name" value="gluP"/>
    <property type="match status" value="1"/>
</dbReference>
<accession>A0A9X2EMV6</accession>
<comment type="similarity">
    <text evidence="3">Belongs to the major facilitator superfamily. FHS transporter (TC 2.A.1.7) family.</text>
</comment>
<feature type="transmembrane region" description="Helical" evidence="11">
    <location>
        <begin position="373"/>
        <end position="392"/>
    </location>
</feature>
<dbReference type="InterPro" id="IPR005964">
    <property type="entry name" value="Glc/Gal_transptr_bac"/>
</dbReference>
<feature type="transmembrane region" description="Helical" evidence="11">
    <location>
        <begin position="249"/>
        <end position="271"/>
    </location>
</feature>
<dbReference type="InterPro" id="IPR050375">
    <property type="entry name" value="MFS_TsgA-like"/>
</dbReference>